<keyword evidence="9" id="KW-0408">Iron</keyword>
<feature type="transmembrane region" description="Helical" evidence="12">
    <location>
        <begin position="186"/>
        <end position="204"/>
    </location>
</feature>
<dbReference type="GO" id="GO:0016491">
    <property type="term" value="F:oxidoreductase activity"/>
    <property type="evidence" value="ECO:0007669"/>
    <property type="project" value="UniProtKB-KW"/>
</dbReference>
<keyword evidence="4" id="KW-0004">4Fe-4S</keyword>
<sequence length="670" mass="75199">MLEPIRETYGLMPHGTDIIMYIVLLPFAALFVYGIVYRLRRLGVNNVGELGKAVAAGLSFLTKYGLLQRKVVGERLAGLMHLLIYTGIIALFIGTSLVFLDYDVARLVGNRFLKGDFYLFYELVLDLMGLSMLAGLVILIYRRMIVPEKRLRYKAEYALIVAGLFFIGLSGYVLEGIRLAVMPRDWAGWSFAGKMLSSMLAAAIPQHIIVPVYQGLWWSHAVVAFMMVALIPYTSLGHMFSTLLHLAVNVPRQLPLGKMPTPFKLEELDPSAEIKLGFRVLSELNWMQRLELDACTDCGRCEAACPAFAAGTLLSPRNVVQKLKGSTWSENGLDIDVFRSGLVDEDEVWACTTCSACVEACPVLIRPMDYILEMRRALTLEGKLDKKKTMMLTNLARYGNPYGLDVSEKEKLLSELAAMGVKTFQEKPDAEYVYWIGCASFYDARSREIAKSMAKILLKAGLSFALLGMDESCTGDPARRMGEEGRFQEMALANIERLKKANIRKVITHCPHCFNTLKKEYSELGLKLEVYHHTQVIGELLKTGKIKLSKPLYEKITLHDSCYVGRVNNIFEEPRLVLRQVAGDKNFVEMGRNRLKSFCCGAGGSSYWYEVRRSDRESLIRLREALNTGSSILAVECPYCMQMFGDAVRVMGVEEKIKLKDIAEVVAESV</sequence>
<dbReference type="Pfam" id="PF02754">
    <property type="entry name" value="CCG"/>
    <property type="match status" value="2"/>
</dbReference>
<reference evidence="14" key="1">
    <citation type="journal article" date="2020" name="mSystems">
        <title>Genome- and Community-Level Interaction Insights into Carbon Utilization and Element Cycling Functions of Hydrothermarchaeota in Hydrothermal Sediment.</title>
        <authorList>
            <person name="Zhou Z."/>
            <person name="Liu Y."/>
            <person name="Xu W."/>
            <person name="Pan J."/>
            <person name="Luo Z.H."/>
            <person name="Li M."/>
        </authorList>
    </citation>
    <scope>NUCLEOTIDE SEQUENCE [LARGE SCALE GENOMIC DNA]</scope>
    <source>
        <strain evidence="14">SpSt-1056</strain>
    </source>
</reference>
<evidence type="ECO:0000256" key="4">
    <source>
        <dbReference type="ARBA" id="ARBA00022485"/>
    </source>
</evidence>
<comment type="caution">
    <text evidence="14">The sequence shown here is derived from an EMBL/GenBank/DDBJ whole genome shotgun (WGS) entry which is preliminary data.</text>
</comment>
<evidence type="ECO:0000256" key="6">
    <source>
        <dbReference type="ARBA" id="ARBA00022723"/>
    </source>
</evidence>
<dbReference type="PANTHER" id="PTHR43255">
    <property type="entry name" value="IRON-SULFUR-BINDING OXIDOREDUCTASE FADF-RELATED-RELATED"/>
    <property type="match status" value="1"/>
</dbReference>
<feature type="transmembrane region" description="Helical" evidence="12">
    <location>
        <begin position="18"/>
        <end position="36"/>
    </location>
</feature>
<feature type="transmembrane region" description="Helical" evidence="12">
    <location>
        <begin position="119"/>
        <end position="141"/>
    </location>
</feature>
<dbReference type="Gene3D" id="1.10.1060.10">
    <property type="entry name" value="Alpha-helical ferredoxin"/>
    <property type="match status" value="1"/>
</dbReference>
<comment type="similarity">
    <text evidence="2">Belongs to the HdrC family.</text>
</comment>
<dbReference type="SUPFAM" id="SSF46548">
    <property type="entry name" value="alpha-helical ferredoxin"/>
    <property type="match status" value="1"/>
</dbReference>
<feature type="transmembrane region" description="Helical" evidence="12">
    <location>
        <begin position="153"/>
        <end position="174"/>
    </location>
</feature>
<evidence type="ECO:0000256" key="7">
    <source>
        <dbReference type="ARBA" id="ARBA00022989"/>
    </source>
</evidence>
<dbReference type="PANTHER" id="PTHR43255:SF1">
    <property type="entry name" value="IRON-SULFUR-BINDING OXIDOREDUCTASE FADF-RELATED"/>
    <property type="match status" value="1"/>
</dbReference>
<feature type="transmembrane region" description="Helical" evidence="12">
    <location>
        <begin position="76"/>
        <end position="99"/>
    </location>
</feature>
<dbReference type="InterPro" id="IPR017900">
    <property type="entry name" value="4Fe4S_Fe_S_CS"/>
</dbReference>
<dbReference type="Gene3D" id="1.20.950.20">
    <property type="entry name" value="Transmembrane di-heme cytochromes, Chain C"/>
    <property type="match status" value="1"/>
</dbReference>
<keyword evidence="10" id="KW-0411">Iron-sulfur</keyword>
<dbReference type="InterPro" id="IPR009051">
    <property type="entry name" value="Helical_ferredxn"/>
</dbReference>
<keyword evidence="11 12" id="KW-0472">Membrane</keyword>
<evidence type="ECO:0000256" key="8">
    <source>
        <dbReference type="ARBA" id="ARBA00023002"/>
    </source>
</evidence>
<feature type="domain" description="4Fe-4S ferredoxin-type" evidence="13">
    <location>
        <begin position="339"/>
        <end position="370"/>
    </location>
</feature>
<evidence type="ECO:0000256" key="5">
    <source>
        <dbReference type="ARBA" id="ARBA00022692"/>
    </source>
</evidence>
<evidence type="ECO:0000256" key="1">
    <source>
        <dbReference type="ARBA" id="ARBA00004651"/>
    </source>
</evidence>
<keyword evidence="5 12" id="KW-0812">Transmembrane</keyword>
<name>A0A7C5Q8N5_CALS0</name>
<dbReference type="GO" id="GO:0005886">
    <property type="term" value="C:plasma membrane"/>
    <property type="evidence" value="ECO:0007669"/>
    <property type="project" value="UniProtKB-SubCell"/>
</dbReference>
<evidence type="ECO:0000313" key="14">
    <source>
        <dbReference type="EMBL" id="HHK67610.1"/>
    </source>
</evidence>
<gene>
    <name evidence="14" type="ORF">ENM11_00440</name>
</gene>
<dbReference type="InterPro" id="IPR036197">
    <property type="entry name" value="NarG-like_sf"/>
</dbReference>
<evidence type="ECO:0000256" key="3">
    <source>
        <dbReference type="ARBA" id="ARBA00022475"/>
    </source>
</evidence>
<dbReference type="EMBL" id="DRWN01000007">
    <property type="protein sequence ID" value="HHK67610.1"/>
    <property type="molecule type" value="Genomic_DNA"/>
</dbReference>
<dbReference type="InterPro" id="IPR017896">
    <property type="entry name" value="4Fe4S_Fe-S-bd"/>
</dbReference>
<keyword evidence="7 12" id="KW-1133">Transmembrane helix</keyword>
<dbReference type="GO" id="GO:0051539">
    <property type="term" value="F:4 iron, 4 sulfur cluster binding"/>
    <property type="evidence" value="ECO:0007669"/>
    <property type="project" value="UniProtKB-KW"/>
</dbReference>
<evidence type="ECO:0000256" key="2">
    <source>
        <dbReference type="ARBA" id="ARBA00007097"/>
    </source>
</evidence>
<evidence type="ECO:0000259" key="13">
    <source>
        <dbReference type="PROSITE" id="PS51379"/>
    </source>
</evidence>
<evidence type="ECO:0000256" key="11">
    <source>
        <dbReference type="ARBA" id="ARBA00023136"/>
    </source>
</evidence>
<accession>A0A7C5Q8N5</accession>
<dbReference type="PROSITE" id="PS51379">
    <property type="entry name" value="4FE4S_FER_2"/>
    <property type="match status" value="2"/>
</dbReference>
<dbReference type="InterPro" id="IPR023234">
    <property type="entry name" value="NarG-like_domain"/>
</dbReference>
<dbReference type="InterPro" id="IPR051460">
    <property type="entry name" value="HdrC_iron-sulfur_subunit"/>
</dbReference>
<dbReference type="SUPFAM" id="SSF103501">
    <property type="entry name" value="Respiratory nitrate reductase 1 gamma chain"/>
    <property type="match status" value="1"/>
</dbReference>
<evidence type="ECO:0000256" key="10">
    <source>
        <dbReference type="ARBA" id="ARBA00023014"/>
    </source>
</evidence>
<dbReference type="InterPro" id="IPR004017">
    <property type="entry name" value="Cys_rich_dom"/>
</dbReference>
<keyword evidence="3" id="KW-1003">Cell membrane</keyword>
<dbReference type="PROSITE" id="PS00198">
    <property type="entry name" value="4FE4S_FER_1"/>
    <property type="match status" value="1"/>
</dbReference>
<protein>
    <submittedName>
        <fullName evidence="14">4Fe-4S dicluster domain-containing protein</fullName>
    </submittedName>
</protein>
<evidence type="ECO:0000256" key="12">
    <source>
        <dbReference type="SAM" id="Phobius"/>
    </source>
</evidence>
<proteinExistence type="inferred from homology"/>
<organism evidence="14">
    <name type="scientific">Caldiarchaeum subterraneum</name>
    <dbReference type="NCBI Taxonomy" id="311458"/>
    <lineage>
        <taxon>Archaea</taxon>
        <taxon>Nitrososphaerota</taxon>
        <taxon>Candidatus Caldarchaeales</taxon>
        <taxon>Candidatus Caldarchaeaceae</taxon>
        <taxon>Candidatus Caldarchaeum</taxon>
    </lineage>
</organism>
<dbReference type="GO" id="GO:0046872">
    <property type="term" value="F:metal ion binding"/>
    <property type="evidence" value="ECO:0007669"/>
    <property type="project" value="UniProtKB-KW"/>
</dbReference>
<dbReference type="Pfam" id="PF13183">
    <property type="entry name" value="Fer4_8"/>
    <property type="match status" value="1"/>
</dbReference>
<evidence type="ECO:0000256" key="9">
    <source>
        <dbReference type="ARBA" id="ARBA00023004"/>
    </source>
</evidence>
<keyword evidence="8" id="KW-0560">Oxidoreductase</keyword>
<feature type="domain" description="4Fe-4S ferredoxin-type" evidence="13">
    <location>
        <begin position="286"/>
        <end position="316"/>
    </location>
</feature>
<keyword evidence="6" id="KW-0479">Metal-binding</keyword>
<feature type="transmembrane region" description="Helical" evidence="12">
    <location>
        <begin position="216"/>
        <end position="236"/>
    </location>
</feature>
<comment type="subcellular location">
    <subcellularLocation>
        <location evidence="1">Cell membrane</location>
        <topology evidence="1">Multi-pass membrane protein</topology>
    </subcellularLocation>
</comment>
<dbReference type="AlphaFoldDB" id="A0A7C5Q8N5"/>
<dbReference type="Pfam" id="PF02665">
    <property type="entry name" value="Nitrate_red_gam"/>
    <property type="match status" value="1"/>
</dbReference>